<reference key="2">
    <citation type="submission" date="2011-04" db="EMBL/GenBank/DDBJ databases">
        <title>Complete sequence of chromosome of Haliscomenobacter hydrossis DSM 1100.</title>
        <authorList>
            <consortium name="US DOE Joint Genome Institute (JGI-PGF)"/>
            <person name="Lucas S."/>
            <person name="Han J."/>
            <person name="Lapidus A."/>
            <person name="Bruce D."/>
            <person name="Goodwin L."/>
            <person name="Pitluck S."/>
            <person name="Peters L."/>
            <person name="Kyrpides N."/>
            <person name="Mavromatis K."/>
            <person name="Ivanova N."/>
            <person name="Ovchinnikova G."/>
            <person name="Pagani I."/>
            <person name="Daligault H."/>
            <person name="Detter J.C."/>
            <person name="Han C."/>
            <person name="Land M."/>
            <person name="Hauser L."/>
            <person name="Markowitz V."/>
            <person name="Cheng J.-F."/>
            <person name="Hugenholtz P."/>
            <person name="Woyke T."/>
            <person name="Wu D."/>
            <person name="Verbarg S."/>
            <person name="Frueling A."/>
            <person name="Brambilla E."/>
            <person name="Klenk H.-P."/>
            <person name="Eisen J.A."/>
        </authorList>
    </citation>
    <scope>NUCLEOTIDE SEQUENCE</scope>
    <source>
        <strain>DSM 1100</strain>
    </source>
</reference>
<protein>
    <submittedName>
        <fullName evidence="1">Uncharacterized protein</fullName>
    </submittedName>
</protein>
<keyword evidence="2" id="KW-1185">Reference proteome</keyword>
<evidence type="ECO:0000313" key="2">
    <source>
        <dbReference type="Proteomes" id="UP000008461"/>
    </source>
</evidence>
<dbReference type="OrthoDB" id="1490979at2"/>
<name>F4L407_HALH1</name>
<sequence>MNDSKLVKYIAELGTRDRERLRQLVQSPFFNQHKPTMELLDFILKAITKENGQLSREKVYQKLFPKSSFDEQKLHNVMSNLKKLFHRFLAIDYIEKQPLQEDLYTLEAAFDRNQFELMSNSAKLLEKHLDEQQFEDYFFHYAQYRVAHNLGYYGGHYVDRTKSETLQAMLDHFDRSFLIEKLRNCCHLTANSMQVNTHYDFGLLTPLLGYIQTHYIDVVEPDKDWSIRLYWTILQTMRDEGNAQHYQELKKMLNESFDKFSPESQKDLYGFASNYCIRRSMMGDEEYKRELFDLYKRGLETGLLLNNGIITEFNYKNIATLGGNLREFDWTERFLQEYKAMLPPSKRENVYNYNLAYLFYNKKQYKQVLSSLLHVQFTDVMYYLNSNFLMLRTYYALKDTEALLSLIETFRIFVMRNKKMSPTQRKEYTNFLRFAKKLVELKHHGGTYTRSALEEKLKALRAKIEATDSVINRSWLLEEAN</sequence>
<proteinExistence type="predicted"/>
<evidence type="ECO:0000313" key="1">
    <source>
        <dbReference type="EMBL" id="AEE49724.1"/>
    </source>
</evidence>
<dbReference type="HOGENOM" id="CLU_044325_0_0_10"/>
<dbReference type="RefSeq" id="WP_013764277.1">
    <property type="nucleotide sequence ID" value="NC_015510.1"/>
</dbReference>
<accession>F4L407</accession>
<dbReference type="AlphaFoldDB" id="F4L407"/>
<dbReference type="EMBL" id="CP002691">
    <property type="protein sequence ID" value="AEE49724.1"/>
    <property type="molecule type" value="Genomic_DNA"/>
</dbReference>
<dbReference type="KEGG" id="hhy:Halhy_1839"/>
<dbReference type="Proteomes" id="UP000008461">
    <property type="component" value="Chromosome"/>
</dbReference>
<gene>
    <name evidence="1" type="ordered locus">Halhy_1839</name>
</gene>
<reference evidence="1 2" key="1">
    <citation type="journal article" date="2011" name="Stand. Genomic Sci.">
        <title>Complete genome sequence of Haliscomenobacter hydrossis type strain (O).</title>
        <authorList>
            <consortium name="US DOE Joint Genome Institute (JGI-PGF)"/>
            <person name="Daligault H."/>
            <person name="Lapidus A."/>
            <person name="Zeytun A."/>
            <person name="Nolan M."/>
            <person name="Lucas S."/>
            <person name="Del Rio T.G."/>
            <person name="Tice H."/>
            <person name="Cheng J.F."/>
            <person name="Tapia R."/>
            <person name="Han C."/>
            <person name="Goodwin L."/>
            <person name="Pitluck S."/>
            <person name="Liolios K."/>
            <person name="Pagani I."/>
            <person name="Ivanova N."/>
            <person name="Huntemann M."/>
            <person name="Mavromatis K."/>
            <person name="Mikhailova N."/>
            <person name="Pati A."/>
            <person name="Chen A."/>
            <person name="Palaniappan K."/>
            <person name="Land M."/>
            <person name="Hauser L."/>
            <person name="Brambilla E.M."/>
            <person name="Rohde M."/>
            <person name="Verbarg S."/>
            <person name="Goker M."/>
            <person name="Bristow J."/>
            <person name="Eisen J.A."/>
            <person name="Markowitz V."/>
            <person name="Hugenholtz P."/>
            <person name="Kyrpides N.C."/>
            <person name="Klenk H.P."/>
            <person name="Woyke T."/>
        </authorList>
    </citation>
    <scope>NUCLEOTIDE SEQUENCE [LARGE SCALE GENOMIC DNA]</scope>
    <source>
        <strain evidence="2">ATCC 27775 / DSM 1100 / LMG 10767 / O</strain>
    </source>
</reference>
<organism evidence="1 2">
    <name type="scientific">Haliscomenobacter hydrossis (strain ATCC 27775 / DSM 1100 / LMG 10767 / O)</name>
    <dbReference type="NCBI Taxonomy" id="760192"/>
    <lineage>
        <taxon>Bacteria</taxon>
        <taxon>Pseudomonadati</taxon>
        <taxon>Bacteroidota</taxon>
        <taxon>Saprospiria</taxon>
        <taxon>Saprospirales</taxon>
        <taxon>Haliscomenobacteraceae</taxon>
        <taxon>Haliscomenobacter</taxon>
    </lineage>
</organism>